<reference evidence="1 2" key="1">
    <citation type="journal article" date="2015" name="Genome Announc.">
        <title>Draft Genome Sequence of a Heterotrophic Facultative Anaerobic Thermophilic Bacterium, Ardenticatena maritima Strain 110ST.</title>
        <authorList>
            <person name="Kawaichi S."/>
            <person name="Yoshida T."/>
            <person name="Sako Y."/>
            <person name="Nakamura R."/>
        </authorList>
    </citation>
    <scope>NUCLEOTIDE SEQUENCE [LARGE SCALE GENOMIC DNA]</scope>
    <source>
        <strain evidence="1 2">110S</strain>
    </source>
</reference>
<dbReference type="AlphaFoldDB" id="A0A0M8K7B8"/>
<comment type="caution">
    <text evidence="1">The sequence shown here is derived from an EMBL/GenBank/DDBJ whole genome shotgun (WGS) entry which is preliminary data.</text>
</comment>
<proteinExistence type="predicted"/>
<protein>
    <submittedName>
        <fullName evidence="1">Uncharacterized protein</fullName>
    </submittedName>
</protein>
<evidence type="ECO:0000313" key="2">
    <source>
        <dbReference type="Proteomes" id="UP000037784"/>
    </source>
</evidence>
<sequence>MADVMHGSTFGRVEKLIWRAVWRSLQLSSKLKRSQVKGV</sequence>
<evidence type="ECO:0000313" key="1">
    <source>
        <dbReference type="EMBL" id="GAP61959.1"/>
    </source>
</evidence>
<reference evidence="2" key="2">
    <citation type="submission" date="2015-08" db="EMBL/GenBank/DDBJ databases">
        <title>Draft Genome Sequence of a Heterotrophic Facultative Anaerobic Bacterium Ardenticatena maritima Strain 110S.</title>
        <authorList>
            <person name="Kawaichi S."/>
            <person name="Yoshida T."/>
            <person name="Sako Y."/>
            <person name="Nakamura R."/>
        </authorList>
    </citation>
    <scope>NUCLEOTIDE SEQUENCE [LARGE SCALE GENOMIC DNA]</scope>
    <source>
        <strain evidence="2">110S</strain>
    </source>
</reference>
<dbReference type="EMBL" id="BBZA01000022">
    <property type="protein sequence ID" value="GAP61959.1"/>
    <property type="molecule type" value="Genomic_DNA"/>
</dbReference>
<dbReference type="Proteomes" id="UP000037784">
    <property type="component" value="Unassembled WGS sequence"/>
</dbReference>
<organism evidence="1 2">
    <name type="scientific">Ardenticatena maritima</name>
    <dbReference type="NCBI Taxonomy" id="872965"/>
    <lineage>
        <taxon>Bacteria</taxon>
        <taxon>Bacillati</taxon>
        <taxon>Chloroflexota</taxon>
        <taxon>Ardenticatenia</taxon>
        <taxon>Ardenticatenales</taxon>
        <taxon>Ardenticatenaceae</taxon>
        <taxon>Ardenticatena</taxon>
    </lineage>
</organism>
<accession>A0A0M8K7B8</accession>
<keyword evidence="2" id="KW-1185">Reference proteome</keyword>
<dbReference type="InParanoid" id="A0A0M8K7B8"/>
<name>A0A0M8K7B8_9CHLR</name>
<gene>
    <name evidence="1" type="ORF">ARMA_0382</name>
</gene>